<dbReference type="EMBL" id="JAHRIP010023344">
    <property type="protein sequence ID" value="MEQ2289480.1"/>
    <property type="molecule type" value="Genomic_DNA"/>
</dbReference>
<organism evidence="2 3">
    <name type="scientific">Ameca splendens</name>
    <dbReference type="NCBI Taxonomy" id="208324"/>
    <lineage>
        <taxon>Eukaryota</taxon>
        <taxon>Metazoa</taxon>
        <taxon>Chordata</taxon>
        <taxon>Craniata</taxon>
        <taxon>Vertebrata</taxon>
        <taxon>Euteleostomi</taxon>
        <taxon>Actinopterygii</taxon>
        <taxon>Neopterygii</taxon>
        <taxon>Teleostei</taxon>
        <taxon>Neoteleostei</taxon>
        <taxon>Acanthomorphata</taxon>
        <taxon>Ovalentaria</taxon>
        <taxon>Atherinomorphae</taxon>
        <taxon>Cyprinodontiformes</taxon>
        <taxon>Goodeidae</taxon>
        <taxon>Ameca</taxon>
    </lineage>
</organism>
<evidence type="ECO:0000256" key="1">
    <source>
        <dbReference type="SAM" id="MobiDB-lite"/>
    </source>
</evidence>
<evidence type="ECO:0000313" key="3">
    <source>
        <dbReference type="Proteomes" id="UP001469553"/>
    </source>
</evidence>
<feature type="compositionally biased region" description="Polar residues" evidence="1">
    <location>
        <begin position="18"/>
        <end position="27"/>
    </location>
</feature>
<protein>
    <submittedName>
        <fullName evidence="2">Uncharacterized protein</fullName>
    </submittedName>
</protein>
<feature type="region of interest" description="Disordered" evidence="1">
    <location>
        <begin position="13"/>
        <end position="39"/>
    </location>
</feature>
<dbReference type="Proteomes" id="UP001469553">
    <property type="component" value="Unassembled WGS sequence"/>
</dbReference>
<evidence type="ECO:0000313" key="2">
    <source>
        <dbReference type="EMBL" id="MEQ2289480.1"/>
    </source>
</evidence>
<accession>A0ABV0Y6S6</accession>
<comment type="caution">
    <text evidence="2">The sequence shown here is derived from an EMBL/GenBank/DDBJ whole genome shotgun (WGS) entry which is preliminary data.</text>
</comment>
<gene>
    <name evidence="2" type="ORF">AMECASPLE_033433</name>
</gene>
<proteinExistence type="predicted"/>
<keyword evidence="3" id="KW-1185">Reference proteome</keyword>
<sequence>MGALISSLTWMKRGHGVNTPTSSVDPQQTDKRRQHVPTNTPHVQTATLLAQQSDMCKLPASIFHYYNPISWREGWFVFLLQLTQSLRWAVNDTRPQTRLVANAYRIDPVGSSSTEQERRAEWWSLVCIGLSCVLCR</sequence>
<reference evidence="2 3" key="1">
    <citation type="submission" date="2021-06" db="EMBL/GenBank/DDBJ databases">
        <authorList>
            <person name="Palmer J.M."/>
        </authorList>
    </citation>
    <scope>NUCLEOTIDE SEQUENCE [LARGE SCALE GENOMIC DNA]</scope>
    <source>
        <strain evidence="2 3">AS_MEX2019</strain>
        <tissue evidence="2">Muscle</tissue>
    </source>
</reference>
<name>A0ABV0Y6S6_9TELE</name>